<name>A0A849AD07_9ACTN</name>
<dbReference type="Pfam" id="PF07687">
    <property type="entry name" value="M20_dimer"/>
    <property type="match status" value="1"/>
</dbReference>
<dbReference type="SUPFAM" id="SSF53187">
    <property type="entry name" value="Zn-dependent exopeptidases"/>
    <property type="match status" value="1"/>
</dbReference>
<dbReference type="EMBL" id="JABEND010000010">
    <property type="protein sequence ID" value="NNG37058.1"/>
    <property type="molecule type" value="Genomic_DNA"/>
</dbReference>
<feature type="domain" description="Peptidase M20 dimerisation" evidence="5">
    <location>
        <begin position="238"/>
        <end position="396"/>
    </location>
</feature>
<keyword evidence="1" id="KW-0645">Protease</keyword>
<sequence length="511" mass="54443">MTEPSGPDRHASDPPHTADPTSGSHDTAAPRANPERALVAERFDDWVQTLSEWLTIPSVSADPARRGDVLRSAEFFADQLRQTGFPRVEVLNEGPYLPAVAAHWPSGDPDAVRVVLYGHHDVQPADGEERWTHPPFDPTVIDGVLHGRGASDDKGNIATHLLGLTAHLRATERSAPAVDLTVVVEGEEESGSTHVTELLADVKTFMTRAGADSADETDVIVVTDTGIFSADTPSVVVGMRGMIAGELHVHGPDIDLHSGQFGGAVPNPLAELARLVAALHDDDGRIAVPGFYDGVIEPDAADRAAIAALPFDEQAWLTGPAASRALAGEKGYSTLERLGARPTAEVNGIYGGYTGPGGKTIVPTDGYAKLSFRLTGKQDPAHIRKVVDQFVADNLRDGLTAEIHWESDGVEPLYTDPKHPATLATQRALGRAFDTDTVLITREGGSGPESDLVQAFNAPMVFIGVMTPEDQIHAPNEKAPLALLQKGCEAMAHLWRELAAVGRKQLRTSNG</sequence>
<evidence type="ECO:0000313" key="6">
    <source>
        <dbReference type="EMBL" id="NNG37058.1"/>
    </source>
</evidence>
<dbReference type="InterPro" id="IPR002933">
    <property type="entry name" value="Peptidase_M20"/>
</dbReference>
<dbReference type="Gene3D" id="3.40.630.10">
    <property type="entry name" value="Zn peptidases"/>
    <property type="match status" value="1"/>
</dbReference>
<dbReference type="AlphaFoldDB" id="A0A849AD07"/>
<evidence type="ECO:0000256" key="3">
    <source>
        <dbReference type="ARBA" id="ARBA00022801"/>
    </source>
</evidence>
<dbReference type="InterPro" id="IPR051458">
    <property type="entry name" value="Cyt/Met_Dipeptidase"/>
</dbReference>
<evidence type="ECO:0000256" key="1">
    <source>
        <dbReference type="ARBA" id="ARBA00022670"/>
    </source>
</evidence>
<dbReference type="PANTHER" id="PTHR43270:SF12">
    <property type="entry name" value="SUCCINYL-DIAMINOPIMELATE DESUCCINYLASE"/>
    <property type="match status" value="1"/>
</dbReference>
<evidence type="ECO:0000256" key="4">
    <source>
        <dbReference type="SAM" id="MobiDB-lite"/>
    </source>
</evidence>
<dbReference type="GO" id="GO:0006508">
    <property type="term" value="P:proteolysis"/>
    <property type="evidence" value="ECO:0007669"/>
    <property type="project" value="UniProtKB-KW"/>
</dbReference>
<keyword evidence="7" id="KW-1185">Reference proteome</keyword>
<dbReference type="Gene3D" id="3.30.70.360">
    <property type="match status" value="1"/>
</dbReference>
<reference evidence="6 7" key="1">
    <citation type="submission" date="2020-05" db="EMBL/GenBank/DDBJ databases">
        <title>Nakamurella sp. DB0629 isolated from air conditioner.</title>
        <authorList>
            <person name="Kim D.H."/>
            <person name="Kim D.-U."/>
        </authorList>
    </citation>
    <scope>NUCLEOTIDE SEQUENCE [LARGE SCALE GENOMIC DNA]</scope>
    <source>
        <strain evidence="6 7">DB0629</strain>
    </source>
</reference>
<proteinExistence type="predicted"/>
<gene>
    <name evidence="6" type="ORF">HKD39_15350</name>
</gene>
<organism evidence="6 7">
    <name type="scientific">Nakamurella aerolata</name>
    <dbReference type="NCBI Taxonomy" id="1656892"/>
    <lineage>
        <taxon>Bacteria</taxon>
        <taxon>Bacillati</taxon>
        <taxon>Actinomycetota</taxon>
        <taxon>Actinomycetes</taxon>
        <taxon>Nakamurellales</taxon>
        <taxon>Nakamurellaceae</taxon>
        <taxon>Nakamurella</taxon>
    </lineage>
</organism>
<dbReference type="InterPro" id="IPR011650">
    <property type="entry name" value="Peptidase_M20_dimer"/>
</dbReference>
<feature type="region of interest" description="Disordered" evidence="4">
    <location>
        <begin position="1"/>
        <end position="35"/>
    </location>
</feature>
<dbReference type="RefSeq" id="WP_171200766.1">
    <property type="nucleotide sequence ID" value="NZ_JABEND010000010.1"/>
</dbReference>
<protein>
    <submittedName>
        <fullName evidence="6">M20/M25/M40 family metallo-hydrolase</fullName>
    </submittedName>
</protein>
<keyword evidence="3 6" id="KW-0378">Hydrolase</keyword>
<evidence type="ECO:0000256" key="2">
    <source>
        <dbReference type="ARBA" id="ARBA00022723"/>
    </source>
</evidence>
<comment type="caution">
    <text evidence="6">The sequence shown here is derived from an EMBL/GenBank/DDBJ whole genome shotgun (WGS) entry which is preliminary data.</text>
</comment>
<dbReference type="PANTHER" id="PTHR43270">
    <property type="entry name" value="BETA-ALA-HIS DIPEPTIDASE"/>
    <property type="match status" value="1"/>
</dbReference>
<feature type="compositionally biased region" description="Basic and acidic residues" evidence="4">
    <location>
        <begin position="1"/>
        <end position="13"/>
    </location>
</feature>
<dbReference type="GO" id="GO:0008233">
    <property type="term" value="F:peptidase activity"/>
    <property type="evidence" value="ECO:0007669"/>
    <property type="project" value="UniProtKB-KW"/>
</dbReference>
<keyword evidence="2" id="KW-0479">Metal-binding</keyword>
<dbReference type="Proteomes" id="UP000562984">
    <property type="component" value="Unassembled WGS sequence"/>
</dbReference>
<dbReference type="Pfam" id="PF01546">
    <property type="entry name" value="Peptidase_M20"/>
    <property type="match status" value="1"/>
</dbReference>
<dbReference type="NCBIfam" id="NF006579">
    <property type="entry name" value="PRK09104.1"/>
    <property type="match status" value="1"/>
</dbReference>
<evidence type="ECO:0000259" key="5">
    <source>
        <dbReference type="Pfam" id="PF07687"/>
    </source>
</evidence>
<evidence type="ECO:0000313" key="7">
    <source>
        <dbReference type="Proteomes" id="UP000562984"/>
    </source>
</evidence>
<dbReference type="GO" id="GO:0046872">
    <property type="term" value="F:metal ion binding"/>
    <property type="evidence" value="ECO:0007669"/>
    <property type="project" value="UniProtKB-KW"/>
</dbReference>
<accession>A0A849AD07</accession>